<dbReference type="Proteomes" id="UP001162098">
    <property type="component" value="Segment"/>
</dbReference>
<evidence type="ECO:0000256" key="2">
    <source>
        <dbReference type="SAM" id="MobiDB-lite"/>
    </source>
</evidence>
<keyword evidence="4" id="KW-1185">Reference proteome</keyword>
<reference evidence="3 4" key="1">
    <citation type="submission" date="2020-09" db="EMBL/GenBank/DDBJ databases">
        <authorList>
            <person name="Zhang R."/>
            <person name="Garcia K."/>
            <person name="Ogata H."/>
        </authorList>
    </citation>
    <scope>NUCLEOTIDE SEQUENCE [LARGE SCALE GENOMIC DNA]</scope>
    <source>
        <strain evidence="4">stheno</strain>
    </source>
</reference>
<dbReference type="KEGG" id="vg:80543768"/>
<accession>A0A7S8BEQ7</accession>
<evidence type="ECO:0000313" key="4">
    <source>
        <dbReference type="Proteomes" id="UP001162098"/>
    </source>
</evidence>
<sequence>MRDGGGKKARTFGPISKVQAVRVYESFHSPTDMTRGSGCLACLRSARSSRFFLAPSPSMSELLKKSLFEWYAEKDPKGVRRQDARWTIVWEMNAQLQPVSLRLLDWLVTNYAKEHKVYYMNTCQEGMAKADDPFDVHTSYRSWLKSYRKTNFDPFRRGKRFYFDGQRERPDWAERCAELKKSKNEMTPRLQELREELDKHRADRDEEREHQLEEQVEAAEKELAKVLTEIAGLKVMRTTVGQLNFFRWAISRGVFDWASAHRTEIEADMARKSASHRRTTSQDEEKKRKPSIEEEEEDAPLRLGEPATAERVQRLMKAIVPASPKRRKLASSSSCRAKGDPPQPALSSCIVFSVGTSMSFLNHRATKPF</sequence>
<evidence type="ECO:0000256" key="1">
    <source>
        <dbReference type="SAM" id="Coils"/>
    </source>
</evidence>
<keyword evidence="1" id="KW-0175">Coiled coil</keyword>
<feature type="region of interest" description="Disordered" evidence="2">
    <location>
        <begin position="269"/>
        <end position="308"/>
    </location>
</feature>
<feature type="compositionally biased region" description="Basic and acidic residues" evidence="2">
    <location>
        <begin position="280"/>
        <end position="292"/>
    </location>
</feature>
<name>A0A7S8BEQ7_9VIRU</name>
<feature type="region of interest" description="Disordered" evidence="2">
    <location>
        <begin position="323"/>
        <end position="345"/>
    </location>
</feature>
<evidence type="ECO:0000313" key="3">
    <source>
        <dbReference type="EMBL" id="QPB44572.1"/>
    </source>
</evidence>
<dbReference type="EMBL" id="MW018138">
    <property type="protein sequence ID" value="QPB44572.1"/>
    <property type="molecule type" value="Genomic_DNA"/>
</dbReference>
<dbReference type="Pfam" id="PF23827">
    <property type="entry name" value="DUF7197"/>
    <property type="match status" value="2"/>
</dbReference>
<dbReference type="InterPro" id="IPR055621">
    <property type="entry name" value="DUF7197"/>
</dbReference>
<organism evidence="3 4">
    <name type="scientific">Medusavirus stheno T3</name>
    <dbReference type="NCBI Taxonomy" id="3069717"/>
    <lineage>
        <taxon>Viruses</taxon>
        <taxon>Varidnaviria</taxon>
        <taxon>Bamfordvirae</taxon>
        <taxon>Nucleocytoviricota</taxon>
        <taxon>Megaviricetes</taxon>
        <taxon>Mamonoviridae</taxon>
        <taxon>Medusavirus</taxon>
        <taxon>Medusavirus sthenus</taxon>
    </lineage>
</organism>
<proteinExistence type="predicted"/>
<protein>
    <submittedName>
        <fullName evidence="3">Uncharacterized protein</fullName>
    </submittedName>
</protein>
<feature type="coiled-coil region" evidence="1">
    <location>
        <begin position="190"/>
        <end position="236"/>
    </location>
</feature>